<dbReference type="CDD" id="cd00075">
    <property type="entry name" value="HATPase"/>
    <property type="match status" value="1"/>
</dbReference>
<dbReference type="Pfam" id="PF02518">
    <property type="entry name" value="HATPase_c"/>
    <property type="match status" value="1"/>
</dbReference>
<dbReference type="PANTHER" id="PTHR44936">
    <property type="entry name" value="SENSOR PROTEIN CREC"/>
    <property type="match status" value="1"/>
</dbReference>
<dbReference type="Proteomes" id="UP000053331">
    <property type="component" value="Unassembled WGS sequence"/>
</dbReference>
<reference evidence="9 10" key="1">
    <citation type="journal article" date="2015" name="Genome Announc.">
        <title>Draft genome sequence of a Halorubrum H3 strain isolated from the burlinskoye salt lake (Altai Krai, Russia).</title>
        <authorList>
            <person name="Rozanov A.S."/>
            <person name="Bryanskaya A.V."/>
            <person name="Malup T.K."/>
            <person name="Kotenko A.V."/>
            <person name="Peltek S.E."/>
        </authorList>
    </citation>
    <scope>NUCLEOTIDE SEQUENCE [LARGE SCALE GENOMIC DNA]</scope>
    <source>
        <strain evidence="9 10">H3</strain>
    </source>
</reference>
<dbReference type="GO" id="GO:0005524">
    <property type="term" value="F:ATP binding"/>
    <property type="evidence" value="ECO:0007669"/>
    <property type="project" value="UniProtKB-KW"/>
</dbReference>
<dbReference type="InterPro" id="IPR050980">
    <property type="entry name" value="2C_sensor_his_kinase"/>
</dbReference>
<dbReference type="GO" id="GO:0004673">
    <property type="term" value="F:protein histidine kinase activity"/>
    <property type="evidence" value="ECO:0007669"/>
    <property type="project" value="UniProtKB-EC"/>
</dbReference>
<evidence type="ECO:0000256" key="5">
    <source>
        <dbReference type="ARBA" id="ARBA00022777"/>
    </source>
</evidence>
<keyword evidence="10" id="KW-1185">Reference proteome</keyword>
<dbReference type="AlphaFoldDB" id="A0A0F8CK54"/>
<evidence type="ECO:0000256" key="7">
    <source>
        <dbReference type="SAM" id="MobiDB-lite"/>
    </source>
</evidence>
<dbReference type="Gene3D" id="3.30.565.10">
    <property type="entry name" value="Histidine kinase-like ATPase, C-terminal domain"/>
    <property type="match status" value="1"/>
</dbReference>
<feature type="compositionally biased region" description="Basic and acidic residues" evidence="7">
    <location>
        <begin position="44"/>
        <end position="57"/>
    </location>
</feature>
<evidence type="ECO:0000259" key="8">
    <source>
        <dbReference type="Pfam" id="PF02518"/>
    </source>
</evidence>
<protein>
    <recommendedName>
        <fullName evidence="2">histidine kinase</fullName>
        <ecNumber evidence="2">2.7.13.3</ecNumber>
    </recommendedName>
</protein>
<keyword evidence="4" id="KW-0547">Nucleotide-binding</keyword>
<name>A0A0F8CK54_9EURY</name>
<feature type="domain" description="Histidine kinase/HSP90-like ATPase" evidence="8">
    <location>
        <begin position="27"/>
        <end position="83"/>
    </location>
</feature>
<comment type="catalytic activity">
    <reaction evidence="1">
        <text>ATP + protein L-histidine = ADP + protein N-phospho-L-histidine.</text>
        <dbReference type="EC" id="2.7.13.3"/>
    </reaction>
</comment>
<evidence type="ECO:0000256" key="6">
    <source>
        <dbReference type="ARBA" id="ARBA00022840"/>
    </source>
</evidence>
<sequence>MLAGTADHPGVTVDADIAEAAPVRANEGLRSAVDNLVENAIEHAGPEVTVRDGDERVTLTVADDGPGIPPERRDSLLDEGGVTGLDRGDDGSDEAIPGTARSAASKSSRRSSTATAATSRSVSPTSAGRGSKSHSRGRSRDRDRERPRRASASRSGEPTASGGGRRLRHVKIPAAPPR</sequence>
<proteinExistence type="predicted"/>
<keyword evidence="3" id="KW-0808">Transferase</keyword>
<feature type="region of interest" description="Disordered" evidence="7">
    <location>
        <begin position="44"/>
        <end position="178"/>
    </location>
</feature>
<evidence type="ECO:0000313" key="9">
    <source>
        <dbReference type="EMBL" id="KKF39282.1"/>
    </source>
</evidence>
<dbReference type="RefSeq" id="WP_050026305.1">
    <property type="nucleotide sequence ID" value="NZ_JNFH02000072.1"/>
</dbReference>
<dbReference type="InterPro" id="IPR036890">
    <property type="entry name" value="HATPase_C_sf"/>
</dbReference>
<accession>A0A0F8CK54</accession>
<keyword evidence="6" id="KW-0067">ATP-binding</keyword>
<dbReference type="EC" id="2.7.13.3" evidence="2"/>
<evidence type="ECO:0000313" key="10">
    <source>
        <dbReference type="Proteomes" id="UP000053331"/>
    </source>
</evidence>
<evidence type="ECO:0000256" key="3">
    <source>
        <dbReference type="ARBA" id="ARBA00022679"/>
    </source>
</evidence>
<dbReference type="PANTHER" id="PTHR44936:SF10">
    <property type="entry name" value="SENSOR PROTEIN RSTB"/>
    <property type="match status" value="1"/>
</dbReference>
<organism evidence="9 10">
    <name type="scientific">Halorubrum saccharovorum</name>
    <dbReference type="NCBI Taxonomy" id="2248"/>
    <lineage>
        <taxon>Archaea</taxon>
        <taxon>Methanobacteriati</taxon>
        <taxon>Methanobacteriota</taxon>
        <taxon>Stenosarchaea group</taxon>
        <taxon>Halobacteria</taxon>
        <taxon>Halobacteriales</taxon>
        <taxon>Haloferacaceae</taxon>
        <taxon>Halorubrum</taxon>
    </lineage>
</organism>
<comment type="caution">
    <text evidence="9">The sequence shown here is derived from an EMBL/GenBank/DDBJ whole genome shotgun (WGS) entry which is preliminary data.</text>
</comment>
<dbReference type="SUPFAM" id="SSF55874">
    <property type="entry name" value="ATPase domain of HSP90 chaperone/DNA topoisomerase II/histidine kinase"/>
    <property type="match status" value="1"/>
</dbReference>
<dbReference type="InterPro" id="IPR003594">
    <property type="entry name" value="HATPase_dom"/>
</dbReference>
<evidence type="ECO:0000256" key="1">
    <source>
        <dbReference type="ARBA" id="ARBA00000085"/>
    </source>
</evidence>
<evidence type="ECO:0000256" key="4">
    <source>
        <dbReference type="ARBA" id="ARBA00022741"/>
    </source>
</evidence>
<gene>
    <name evidence="9" type="ORF">FK85_29785</name>
</gene>
<feature type="compositionally biased region" description="Low complexity" evidence="7">
    <location>
        <begin position="99"/>
        <end position="130"/>
    </location>
</feature>
<evidence type="ECO:0000256" key="2">
    <source>
        <dbReference type="ARBA" id="ARBA00012438"/>
    </source>
</evidence>
<feature type="compositionally biased region" description="Basic and acidic residues" evidence="7">
    <location>
        <begin position="138"/>
        <end position="148"/>
    </location>
</feature>
<dbReference type="EMBL" id="JNFH02000072">
    <property type="protein sequence ID" value="KKF39282.1"/>
    <property type="molecule type" value="Genomic_DNA"/>
</dbReference>
<keyword evidence="5" id="KW-0418">Kinase</keyword>
<dbReference type="OrthoDB" id="3369at2157"/>